<sequence>MSAKVQAGAVVVTVIVTLAGCSAPSAGPSPVGWGPPVIVPGAPGEAGRTARPGESLPARDWTAVAADVRFAEGMIPHHRQALEMAGLVDSRTTTKGVRDVARQITLTQQPEISLMSDWLSGLGRAAPGHDSHGADGYGMASLEEMNRLRAARGPAFDRLFLQLMIRHHEGARRMASEELKGGQDQRMRLMADDVYTGQGIEIARMKEILTP</sequence>
<evidence type="ECO:0000313" key="3">
    <source>
        <dbReference type="Proteomes" id="UP001501666"/>
    </source>
</evidence>
<keyword evidence="3" id="KW-1185">Reference proteome</keyword>
<evidence type="ECO:0000313" key="2">
    <source>
        <dbReference type="EMBL" id="GAA2667922.1"/>
    </source>
</evidence>
<evidence type="ECO:0000259" key="1">
    <source>
        <dbReference type="Pfam" id="PF03713"/>
    </source>
</evidence>
<dbReference type="PANTHER" id="PTHR36933:SF1">
    <property type="entry name" value="SLL0788 PROTEIN"/>
    <property type="match status" value="1"/>
</dbReference>
<reference evidence="3" key="1">
    <citation type="journal article" date="2019" name="Int. J. Syst. Evol. Microbiol.">
        <title>The Global Catalogue of Microorganisms (GCM) 10K type strain sequencing project: providing services to taxonomists for standard genome sequencing and annotation.</title>
        <authorList>
            <consortium name="The Broad Institute Genomics Platform"/>
            <consortium name="The Broad Institute Genome Sequencing Center for Infectious Disease"/>
            <person name="Wu L."/>
            <person name="Ma J."/>
        </authorList>
    </citation>
    <scope>NUCLEOTIDE SEQUENCE [LARGE SCALE GENOMIC DNA]</scope>
    <source>
        <strain evidence="3">JCM 6835</strain>
    </source>
</reference>
<dbReference type="Proteomes" id="UP001501666">
    <property type="component" value="Unassembled WGS sequence"/>
</dbReference>
<dbReference type="Gene3D" id="1.20.1260.10">
    <property type="match status" value="1"/>
</dbReference>
<comment type="caution">
    <text evidence="2">The sequence shown here is derived from an EMBL/GenBank/DDBJ whole genome shotgun (WGS) entry which is preliminary data.</text>
</comment>
<dbReference type="EMBL" id="BAAATE010000011">
    <property type="protein sequence ID" value="GAA2667922.1"/>
    <property type="molecule type" value="Genomic_DNA"/>
</dbReference>
<dbReference type="Pfam" id="PF03713">
    <property type="entry name" value="DUF305"/>
    <property type="match status" value="1"/>
</dbReference>
<dbReference type="InterPro" id="IPR012347">
    <property type="entry name" value="Ferritin-like"/>
</dbReference>
<proteinExistence type="predicted"/>
<accession>A0ABP6EIP3</accession>
<dbReference type="RefSeq" id="WP_346149373.1">
    <property type="nucleotide sequence ID" value="NZ_BAAATE010000011.1"/>
</dbReference>
<dbReference type="InterPro" id="IPR005183">
    <property type="entry name" value="DUF305_CopM-like"/>
</dbReference>
<dbReference type="PANTHER" id="PTHR36933">
    <property type="entry name" value="SLL0788 PROTEIN"/>
    <property type="match status" value="1"/>
</dbReference>
<dbReference type="PROSITE" id="PS51257">
    <property type="entry name" value="PROKAR_LIPOPROTEIN"/>
    <property type="match status" value="1"/>
</dbReference>
<feature type="domain" description="DUF305" evidence="1">
    <location>
        <begin position="67"/>
        <end position="209"/>
    </location>
</feature>
<gene>
    <name evidence="2" type="ORF">GCM10010412_045680</name>
</gene>
<protein>
    <submittedName>
        <fullName evidence="2">DUF305 domain-containing protein</fullName>
    </submittedName>
</protein>
<name>A0ABP6EIP3_9ACTN</name>
<organism evidence="2 3">
    <name type="scientific">Nonomuraea recticatena</name>
    <dbReference type="NCBI Taxonomy" id="46178"/>
    <lineage>
        <taxon>Bacteria</taxon>
        <taxon>Bacillati</taxon>
        <taxon>Actinomycetota</taxon>
        <taxon>Actinomycetes</taxon>
        <taxon>Streptosporangiales</taxon>
        <taxon>Streptosporangiaceae</taxon>
        <taxon>Nonomuraea</taxon>
    </lineage>
</organism>